<feature type="signal peptide" evidence="2">
    <location>
        <begin position="1"/>
        <end position="23"/>
    </location>
</feature>
<proteinExistence type="predicted"/>
<evidence type="ECO:0000256" key="1">
    <source>
        <dbReference type="SAM" id="MobiDB-lite"/>
    </source>
</evidence>
<dbReference type="RefSeq" id="WP_217776628.1">
    <property type="nucleotide sequence ID" value="NZ_JAHRWL010000001.1"/>
</dbReference>
<reference evidence="3" key="1">
    <citation type="submission" date="2021-06" db="EMBL/GenBank/DDBJ databases">
        <title>Thalassococcus sp. CAU 1522 isolated from sea sand, Republic of Korea.</title>
        <authorList>
            <person name="Kim W."/>
        </authorList>
    </citation>
    <scope>NUCLEOTIDE SEQUENCE</scope>
    <source>
        <strain evidence="3">CAU 1522</strain>
    </source>
</reference>
<gene>
    <name evidence="3" type="ORF">KUH32_03245</name>
</gene>
<protein>
    <submittedName>
        <fullName evidence="3">Uncharacterized protein</fullName>
    </submittedName>
</protein>
<sequence>MNRLTFTALGVALLCLLPILAAATLPAARGDAGTPPVTGTGKAQPGHR</sequence>
<dbReference type="EMBL" id="JAHRWL010000001">
    <property type="protein sequence ID" value="MBV2358777.1"/>
    <property type="molecule type" value="Genomic_DNA"/>
</dbReference>
<feature type="region of interest" description="Disordered" evidence="1">
    <location>
        <begin position="28"/>
        <end position="48"/>
    </location>
</feature>
<dbReference type="Proteomes" id="UP001166293">
    <property type="component" value="Unassembled WGS sequence"/>
</dbReference>
<feature type="chain" id="PRO_5045836590" evidence="2">
    <location>
        <begin position="24"/>
        <end position="48"/>
    </location>
</feature>
<evidence type="ECO:0000313" key="3">
    <source>
        <dbReference type="EMBL" id="MBV2358777.1"/>
    </source>
</evidence>
<keyword evidence="4" id="KW-1185">Reference proteome</keyword>
<name>A0ABS6N433_9RHOB</name>
<accession>A0ABS6N433</accession>
<organism evidence="3 4">
    <name type="scientific">Thalassococcus arenae</name>
    <dbReference type="NCBI Taxonomy" id="2851652"/>
    <lineage>
        <taxon>Bacteria</taxon>
        <taxon>Pseudomonadati</taxon>
        <taxon>Pseudomonadota</taxon>
        <taxon>Alphaproteobacteria</taxon>
        <taxon>Rhodobacterales</taxon>
        <taxon>Roseobacteraceae</taxon>
        <taxon>Thalassococcus</taxon>
    </lineage>
</organism>
<keyword evidence="2" id="KW-0732">Signal</keyword>
<evidence type="ECO:0000256" key="2">
    <source>
        <dbReference type="SAM" id="SignalP"/>
    </source>
</evidence>
<evidence type="ECO:0000313" key="4">
    <source>
        <dbReference type="Proteomes" id="UP001166293"/>
    </source>
</evidence>
<comment type="caution">
    <text evidence="3">The sequence shown here is derived from an EMBL/GenBank/DDBJ whole genome shotgun (WGS) entry which is preliminary data.</text>
</comment>